<dbReference type="GO" id="GO:0008270">
    <property type="term" value="F:zinc ion binding"/>
    <property type="evidence" value="ECO:0007669"/>
    <property type="project" value="UniProtKB-KW"/>
</dbReference>
<evidence type="ECO:0000256" key="13">
    <source>
        <dbReference type="SAM" id="MobiDB-lite"/>
    </source>
</evidence>
<feature type="compositionally biased region" description="Acidic residues" evidence="13">
    <location>
        <begin position="171"/>
        <end position="182"/>
    </location>
</feature>
<keyword evidence="4 12" id="KW-0863">Zinc-finger</keyword>
<evidence type="ECO:0000256" key="7">
    <source>
        <dbReference type="ARBA" id="ARBA00022912"/>
    </source>
</evidence>
<evidence type="ECO:0000256" key="5">
    <source>
        <dbReference type="ARBA" id="ARBA00022801"/>
    </source>
</evidence>
<name>A0A9P1IG49_9PELO</name>
<dbReference type="GO" id="GO:0005634">
    <property type="term" value="C:nucleus"/>
    <property type="evidence" value="ECO:0007669"/>
    <property type="project" value="UniProtKB-SubCell"/>
</dbReference>
<feature type="domain" description="RTR1-type" evidence="14">
    <location>
        <begin position="32"/>
        <end position="117"/>
    </location>
</feature>
<keyword evidence="3 12" id="KW-0479">Metal-binding</keyword>
<accession>A0A9P1IG49</accession>
<dbReference type="EMBL" id="CANHGI010000003">
    <property type="protein sequence ID" value="CAI5444689.1"/>
    <property type="molecule type" value="Genomic_DNA"/>
</dbReference>
<evidence type="ECO:0000256" key="12">
    <source>
        <dbReference type="RuleBase" id="RU367080"/>
    </source>
</evidence>
<comment type="catalytic activity">
    <reaction evidence="10 12">
        <text>O-phospho-L-threonyl-[protein] + H2O = L-threonyl-[protein] + phosphate</text>
        <dbReference type="Rhea" id="RHEA:47004"/>
        <dbReference type="Rhea" id="RHEA-COMP:11060"/>
        <dbReference type="Rhea" id="RHEA-COMP:11605"/>
        <dbReference type="ChEBI" id="CHEBI:15377"/>
        <dbReference type="ChEBI" id="CHEBI:30013"/>
        <dbReference type="ChEBI" id="CHEBI:43474"/>
        <dbReference type="ChEBI" id="CHEBI:61977"/>
        <dbReference type="EC" id="3.1.3.16"/>
    </reaction>
</comment>
<dbReference type="GO" id="GO:0005737">
    <property type="term" value="C:cytoplasm"/>
    <property type="evidence" value="ECO:0007669"/>
    <property type="project" value="TreeGrafter"/>
</dbReference>
<dbReference type="Gene3D" id="1.25.40.820">
    <property type="match status" value="1"/>
</dbReference>
<keyword evidence="6 12" id="KW-0862">Zinc</keyword>
<feature type="region of interest" description="Disordered" evidence="13">
    <location>
        <begin position="211"/>
        <end position="231"/>
    </location>
</feature>
<proteinExistence type="inferred from homology"/>
<dbReference type="InterPro" id="IPR007308">
    <property type="entry name" value="Rtr1/RPAP2_dom"/>
</dbReference>
<keyword evidence="7 12" id="KW-0904">Protein phosphatase</keyword>
<evidence type="ECO:0000256" key="11">
    <source>
        <dbReference type="PROSITE-ProRule" id="PRU00812"/>
    </source>
</evidence>
<evidence type="ECO:0000256" key="10">
    <source>
        <dbReference type="ARBA" id="ARBA00048336"/>
    </source>
</evidence>
<dbReference type="PANTHER" id="PTHR14732:SF0">
    <property type="entry name" value="RNA POLYMERASE II SUBUNIT B1 CTD PHOSPHATASE RPAP2-RELATED"/>
    <property type="match status" value="1"/>
</dbReference>
<dbReference type="PROSITE" id="PS51479">
    <property type="entry name" value="ZF_RTR1"/>
    <property type="match status" value="1"/>
</dbReference>
<comment type="caution">
    <text evidence="15">The sequence shown here is derived from an EMBL/GenBank/DDBJ whole genome shotgun (WGS) entry which is preliminary data.</text>
</comment>
<evidence type="ECO:0000256" key="8">
    <source>
        <dbReference type="ARBA" id="ARBA00023242"/>
    </source>
</evidence>
<comment type="subcellular location">
    <subcellularLocation>
        <location evidence="1 12">Nucleus</location>
    </subcellularLocation>
</comment>
<dbReference type="InterPro" id="IPR038534">
    <property type="entry name" value="Rtr1/RPAP2_sf"/>
</dbReference>
<evidence type="ECO:0000256" key="4">
    <source>
        <dbReference type="ARBA" id="ARBA00022771"/>
    </source>
</evidence>
<dbReference type="OrthoDB" id="2590500at2759"/>
<organism evidence="15 16">
    <name type="scientific">Caenorhabditis angaria</name>
    <dbReference type="NCBI Taxonomy" id="860376"/>
    <lineage>
        <taxon>Eukaryota</taxon>
        <taxon>Metazoa</taxon>
        <taxon>Ecdysozoa</taxon>
        <taxon>Nematoda</taxon>
        <taxon>Chromadorea</taxon>
        <taxon>Rhabditida</taxon>
        <taxon>Rhabditina</taxon>
        <taxon>Rhabditomorpha</taxon>
        <taxon>Rhabditoidea</taxon>
        <taxon>Rhabditidae</taxon>
        <taxon>Peloderinae</taxon>
        <taxon>Caenorhabditis</taxon>
    </lineage>
</organism>
<feature type="region of interest" description="Disordered" evidence="13">
    <location>
        <begin position="168"/>
        <end position="188"/>
    </location>
</feature>
<comment type="function">
    <text evidence="12">Putative RNA polymerase II subunit B1 C-terminal domain (CTD) phosphatase involved in RNA polymerase II transcription regulation.</text>
</comment>
<feature type="compositionally biased region" description="Low complexity" evidence="13">
    <location>
        <begin position="214"/>
        <end position="227"/>
    </location>
</feature>
<dbReference type="GO" id="GO:0043175">
    <property type="term" value="F:RNA polymerase core enzyme binding"/>
    <property type="evidence" value="ECO:0007669"/>
    <property type="project" value="UniProtKB-UniRule"/>
</dbReference>
<evidence type="ECO:0000256" key="6">
    <source>
        <dbReference type="ARBA" id="ARBA00022833"/>
    </source>
</evidence>
<protein>
    <recommendedName>
        <fullName evidence="12">RNA polymerase II subunit B1 CTD phosphatase RPAP2 homolog</fullName>
        <ecNumber evidence="12">3.1.3.16</ecNumber>
    </recommendedName>
</protein>
<dbReference type="GO" id="GO:0008420">
    <property type="term" value="F:RNA polymerase II CTD heptapeptide repeat phosphatase activity"/>
    <property type="evidence" value="ECO:0007669"/>
    <property type="project" value="UniProtKB-UniRule"/>
</dbReference>
<dbReference type="InterPro" id="IPR039693">
    <property type="entry name" value="Rtr1/RPAP2"/>
</dbReference>
<comment type="catalytic activity">
    <reaction evidence="9 12">
        <text>O-phospho-L-seryl-[protein] + H2O = L-seryl-[protein] + phosphate</text>
        <dbReference type="Rhea" id="RHEA:20629"/>
        <dbReference type="Rhea" id="RHEA-COMP:9863"/>
        <dbReference type="Rhea" id="RHEA-COMP:11604"/>
        <dbReference type="ChEBI" id="CHEBI:15377"/>
        <dbReference type="ChEBI" id="CHEBI:29999"/>
        <dbReference type="ChEBI" id="CHEBI:43474"/>
        <dbReference type="ChEBI" id="CHEBI:83421"/>
        <dbReference type="EC" id="3.1.3.16"/>
    </reaction>
</comment>
<dbReference type="Pfam" id="PF04181">
    <property type="entry name" value="RPAP2_Rtr1"/>
    <property type="match status" value="1"/>
</dbReference>
<evidence type="ECO:0000256" key="3">
    <source>
        <dbReference type="ARBA" id="ARBA00022723"/>
    </source>
</evidence>
<dbReference type="AlphaFoldDB" id="A0A9P1IG49"/>
<keyword evidence="8 12" id="KW-0539">Nucleus</keyword>
<evidence type="ECO:0000313" key="16">
    <source>
        <dbReference type="Proteomes" id="UP001152747"/>
    </source>
</evidence>
<evidence type="ECO:0000256" key="2">
    <source>
        <dbReference type="ARBA" id="ARBA00005676"/>
    </source>
</evidence>
<evidence type="ECO:0000259" key="14">
    <source>
        <dbReference type="PROSITE" id="PS51479"/>
    </source>
</evidence>
<evidence type="ECO:0000313" key="15">
    <source>
        <dbReference type="EMBL" id="CAI5444689.1"/>
    </source>
</evidence>
<gene>
    <name evidence="15" type="ORF">CAMP_LOCUS7326</name>
</gene>
<keyword evidence="5 12" id="KW-0378">Hydrolase</keyword>
<dbReference type="PANTHER" id="PTHR14732">
    <property type="entry name" value="RNA POLYMERASE II SUBUNIT B1 CTD PHOSPHATASE RPAP2-RELATED"/>
    <property type="match status" value="1"/>
</dbReference>
<dbReference type="Proteomes" id="UP001152747">
    <property type="component" value="Unassembled WGS sequence"/>
</dbReference>
<sequence length="449" mass="52178">MTEELSSVKWRRKVLQITELLCETVNPEQLLESLPYLHESGWDELVEERSVNKTCGYPTCSRSCRPNNQKQLYHIDRKSGKIYENSNLRKKFCSDHCFDKSLQVRGQLETEALWITGENSRFDKSYVLPKDMVVEITEEKPRNILPKKVEIVQENDLLAKISNLKIKDEESDKEDNEDDENEEFKHIEPYEKCSDDEEFVNSIQKFVRTKECSTKSSPKSKSQPLPNSDKEKEIFEKLRSKYGKQNAKPKPIFIDPPKMLSEKQSKMSRGLKIEWISKLFGSWISDETRKMIKEGFRPKGGDIEQILMQFLGGAEQKLENKVDLPNLDKYNIREKRLNIFMQTIKLNWSELEARLDLNSTKKELMARFCATFNFDSENITGWTKQETNLIVATIFLALSQVDPEIEDDYCRNNQISGEFIEIAKQMCGDISFPDILKMIKNVIGTSSAC</sequence>
<keyword evidence="16" id="KW-1185">Reference proteome</keyword>
<evidence type="ECO:0000256" key="9">
    <source>
        <dbReference type="ARBA" id="ARBA00047761"/>
    </source>
</evidence>
<comment type="similarity">
    <text evidence="2 11 12">Belongs to the RPAP2 family.</text>
</comment>
<reference evidence="15" key="1">
    <citation type="submission" date="2022-11" db="EMBL/GenBank/DDBJ databases">
        <authorList>
            <person name="Kikuchi T."/>
        </authorList>
    </citation>
    <scope>NUCLEOTIDE SEQUENCE</scope>
    <source>
        <strain evidence="15">PS1010</strain>
    </source>
</reference>
<evidence type="ECO:0000256" key="1">
    <source>
        <dbReference type="ARBA" id="ARBA00004123"/>
    </source>
</evidence>
<dbReference type="EC" id="3.1.3.16" evidence="12"/>